<keyword evidence="5" id="KW-1134">Transmembrane beta strand</keyword>
<dbReference type="Gene3D" id="3.30.1300.30">
    <property type="entry name" value="GSPII I/J protein-like"/>
    <property type="match status" value="1"/>
</dbReference>
<protein>
    <submittedName>
        <fullName evidence="14">Autotransporter adhesin UpaG</fullName>
    </submittedName>
</protein>
<sequence length="138" mass="14272">MVSVGAPGAERQITNVAAGTQATDAVNVQQLNQSVTQGVGQANSYTDQRINDVNNRIDSDRRDANAGSASAMAVANLPQPTTPGRSMVSLGGAVYQGQSGQALGLSHVTESDRWVYKGAVSTNTRGAYGVAVSAGYQW</sequence>
<feature type="domain" description="Trimeric autotransporter adhesin YadA-like stalk" evidence="13">
    <location>
        <begin position="12"/>
        <end position="50"/>
    </location>
</feature>
<dbReference type="Pfam" id="PF03895">
    <property type="entry name" value="YadA_anchor"/>
    <property type="match status" value="1"/>
</dbReference>
<evidence type="ECO:0000256" key="4">
    <source>
        <dbReference type="ARBA" id="ARBA00022448"/>
    </source>
</evidence>
<feature type="domain" description="Trimeric autotransporter adhesin YadA-like C-terminal membrane anchor" evidence="12">
    <location>
        <begin position="78"/>
        <end position="138"/>
    </location>
</feature>
<dbReference type="AlphaFoldDB" id="A0A6J5FB50"/>
<dbReference type="Gene3D" id="2.150.10.10">
    <property type="entry name" value="Serralysin-like metalloprotease, C-terminal"/>
    <property type="match status" value="1"/>
</dbReference>
<evidence type="ECO:0000256" key="5">
    <source>
        <dbReference type="ARBA" id="ARBA00022452"/>
    </source>
</evidence>
<keyword evidence="4" id="KW-0813">Transport</keyword>
<organism evidence="14 15">
    <name type="scientific">Paraburkholderia humisilvae</name>
    <dbReference type="NCBI Taxonomy" id="627669"/>
    <lineage>
        <taxon>Bacteria</taxon>
        <taxon>Pseudomonadati</taxon>
        <taxon>Pseudomonadota</taxon>
        <taxon>Betaproteobacteria</taxon>
        <taxon>Burkholderiales</taxon>
        <taxon>Burkholderiaceae</taxon>
        <taxon>Paraburkholderia</taxon>
    </lineage>
</organism>
<dbReference type="SUPFAM" id="SSF54523">
    <property type="entry name" value="Pili subunits"/>
    <property type="match status" value="1"/>
</dbReference>
<dbReference type="SUPFAM" id="SSF101967">
    <property type="entry name" value="Adhesin YadA, collagen-binding domain"/>
    <property type="match status" value="1"/>
</dbReference>
<evidence type="ECO:0000256" key="1">
    <source>
        <dbReference type="ARBA" id="ARBA00004241"/>
    </source>
</evidence>
<evidence type="ECO:0000256" key="8">
    <source>
        <dbReference type="ARBA" id="ARBA00022927"/>
    </source>
</evidence>
<reference evidence="14 15" key="1">
    <citation type="submission" date="2020-04" db="EMBL/GenBank/DDBJ databases">
        <authorList>
            <person name="De Canck E."/>
        </authorList>
    </citation>
    <scope>NUCLEOTIDE SEQUENCE [LARGE SCALE GENOMIC DNA]</scope>
    <source>
        <strain evidence="14 15">LMG 29542</strain>
    </source>
</reference>
<dbReference type="Proteomes" id="UP000494363">
    <property type="component" value="Unassembled WGS sequence"/>
</dbReference>
<feature type="region of interest" description="Disordered" evidence="11">
    <location>
        <begin position="61"/>
        <end position="85"/>
    </location>
</feature>
<dbReference type="GO" id="GO:0009279">
    <property type="term" value="C:cell outer membrane"/>
    <property type="evidence" value="ECO:0007669"/>
    <property type="project" value="UniProtKB-SubCell"/>
</dbReference>
<accession>A0A6J5FB50</accession>
<dbReference type="InterPro" id="IPR005594">
    <property type="entry name" value="YadA_C"/>
</dbReference>
<dbReference type="InterPro" id="IPR011049">
    <property type="entry name" value="Serralysin-like_metalloprot_C"/>
</dbReference>
<evidence type="ECO:0000259" key="13">
    <source>
        <dbReference type="Pfam" id="PF05662"/>
    </source>
</evidence>
<evidence type="ECO:0000256" key="10">
    <source>
        <dbReference type="ARBA" id="ARBA00023237"/>
    </source>
</evidence>
<dbReference type="EMBL" id="CADIKH010000119">
    <property type="protein sequence ID" value="CAB3774456.1"/>
    <property type="molecule type" value="Genomic_DNA"/>
</dbReference>
<gene>
    <name evidence="14" type="primary">upaG</name>
    <name evidence="14" type="ORF">LMG29542_07833</name>
</gene>
<evidence type="ECO:0000256" key="9">
    <source>
        <dbReference type="ARBA" id="ARBA00023136"/>
    </source>
</evidence>
<evidence type="ECO:0000256" key="6">
    <source>
        <dbReference type="ARBA" id="ARBA00022692"/>
    </source>
</evidence>
<evidence type="ECO:0000313" key="14">
    <source>
        <dbReference type="EMBL" id="CAB3774456.1"/>
    </source>
</evidence>
<evidence type="ECO:0000256" key="11">
    <source>
        <dbReference type="SAM" id="MobiDB-lite"/>
    </source>
</evidence>
<dbReference type="GO" id="GO:0009986">
    <property type="term" value="C:cell surface"/>
    <property type="evidence" value="ECO:0007669"/>
    <property type="project" value="UniProtKB-SubCell"/>
</dbReference>
<feature type="compositionally biased region" description="Low complexity" evidence="11">
    <location>
        <begin position="65"/>
        <end position="76"/>
    </location>
</feature>
<dbReference type="Pfam" id="PF05662">
    <property type="entry name" value="YadA_stalk"/>
    <property type="match status" value="1"/>
</dbReference>
<dbReference type="GO" id="GO:0015031">
    <property type="term" value="P:protein transport"/>
    <property type="evidence" value="ECO:0007669"/>
    <property type="project" value="UniProtKB-KW"/>
</dbReference>
<evidence type="ECO:0000256" key="2">
    <source>
        <dbReference type="ARBA" id="ARBA00004442"/>
    </source>
</evidence>
<proteinExistence type="inferred from homology"/>
<dbReference type="InterPro" id="IPR008635">
    <property type="entry name" value="Coiled_stalk_dom"/>
</dbReference>
<keyword evidence="10" id="KW-0998">Cell outer membrane</keyword>
<evidence type="ECO:0000256" key="7">
    <source>
        <dbReference type="ARBA" id="ARBA00022729"/>
    </source>
</evidence>
<evidence type="ECO:0000313" key="15">
    <source>
        <dbReference type="Proteomes" id="UP000494363"/>
    </source>
</evidence>
<comment type="similarity">
    <text evidence="3">Belongs to the autotransporter-2 (AT-2) (TC 1.B.40) family.</text>
</comment>
<keyword evidence="8" id="KW-0653">Protein transport</keyword>
<keyword evidence="7" id="KW-0732">Signal</keyword>
<comment type="subcellular location">
    <subcellularLocation>
        <location evidence="2">Cell outer membrane</location>
    </subcellularLocation>
    <subcellularLocation>
        <location evidence="1">Cell surface</location>
    </subcellularLocation>
</comment>
<keyword evidence="15" id="KW-1185">Reference proteome</keyword>
<name>A0A6J5FB50_9BURK</name>
<keyword evidence="6" id="KW-0812">Transmembrane</keyword>
<dbReference type="InterPro" id="IPR045584">
    <property type="entry name" value="Pilin-like"/>
</dbReference>
<keyword evidence="9" id="KW-0472">Membrane</keyword>
<evidence type="ECO:0000259" key="12">
    <source>
        <dbReference type="Pfam" id="PF03895"/>
    </source>
</evidence>
<evidence type="ECO:0000256" key="3">
    <source>
        <dbReference type="ARBA" id="ARBA00005848"/>
    </source>
</evidence>